<keyword evidence="3" id="KW-1185">Reference proteome</keyword>
<dbReference type="InterPro" id="IPR036388">
    <property type="entry name" value="WH-like_DNA-bd_sf"/>
</dbReference>
<dbReference type="Gene3D" id="1.10.10.10">
    <property type="entry name" value="Winged helix-like DNA-binding domain superfamily/Winged helix DNA-binding domain"/>
    <property type="match status" value="1"/>
</dbReference>
<dbReference type="InterPro" id="IPR052509">
    <property type="entry name" value="Metal_resp_DNA-bind_regulator"/>
</dbReference>
<dbReference type="InParanoid" id="Q9RZ95"/>
<dbReference type="GeneID" id="69518951"/>
<dbReference type="eggNOG" id="COG1695">
    <property type="taxonomic scope" value="Bacteria"/>
</dbReference>
<dbReference type="KEGG" id="dra:DR_A0059"/>
<dbReference type="AlphaFoldDB" id="Q9RZ95"/>
<dbReference type="Pfam" id="PF03551">
    <property type="entry name" value="PadR"/>
    <property type="match status" value="1"/>
</dbReference>
<reference evidence="2 3" key="1">
    <citation type="journal article" date="1999" name="Science">
        <title>Genome sequence of the radioresistant bacterium Deinococcus radiodurans R1.</title>
        <authorList>
            <person name="White O."/>
            <person name="Eisen J.A."/>
            <person name="Heidelberg J.F."/>
            <person name="Hickey E.K."/>
            <person name="Peterson J.D."/>
            <person name="Dodson R.J."/>
            <person name="Haft D.H."/>
            <person name="Gwinn M.L."/>
            <person name="Nelson W.C."/>
            <person name="Richardson D.L."/>
            <person name="Moffat K.S."/>
            <person name="Qin H."/>
            <person name="Jiang L."/>
            <person name="Pamphile W."/>
            <person name="Crosby M."/>
            <person name="Shen M."/>
            <person name="Vamathevan J.J."/>
            <person name="Lam P."/>
            <person name="McDonald L."/>
            <person name="Utterback T."/>
            <person name="Zalewski C."/>
            <person name="Makarova K.S."/>
            <person name="Aravind L."/>
            <person name="Daly M.J."/>
            <person name="Minton K.W."/>
            <person name="Fleischmann R.D."/>
            <person name="Ketchum K.A."/>
            <person name="Nelson K.E."/>
            <person name="Salzberg S."/>
            <person name="Smith H.O."/>
            <person name="Venter J.C."/>
            <person name="Fraser C.M."/>
        </authorList>
    </citation>
    <scope>NUCLEOTIDE SEQUENCE [LARGE SCALE GENOMIC DNA]</scope>
    <source>
        <strain evidence="3">ATCC 13939 / DSM 20539 / JCM 16871 / LMG 4051 / NBRC 15346 / NCIMB 9279 / R1 / VKM B-1422</strain>
    </source>
</reference>
<evidence type="ECO:0000313" key="2">
    <source>
        <dbReference type="EMBL" id="AAF12256.1"/>
    </source>
</evidence>
<evidence type="ECO:0000313" key="3">
    <source>
        <dbReference type="Proteomes" id="UP000002524"/>
    </source>
</evidence>
<dbReference type="InterPro" id="IPR036390">
    <property type="entry name" value="WH_DNA-bd_sf"/>
</dbReference>
<dbReference type="EMBL" id="AE001825">
    <property type="protein sequence ID" value="AAF12256.1"/>
    <property type="molecule type" value="Genomic_DNA"/>
</dbReference>
<protein>
    <recommendedName>
        <fullName evidence="1">Transcription regulator PadR N-terminal domain-containing protein</fullName>
    </recommendedName>
</protein>
<dbReference type="OrthoDB" id="68816at2"/>
<dbReference type="PIR" id="E75599">
    <property type="entry name" value="E75599"/>
</dbReference>
<dbReference type="PANTHER" id="PTHR33169">
    <property type="entry name" value="PADR-FAMILY TRANSCRIPTIONAL REGULATOR"/>
    <property type="match status" value="1"/>
</dbReference>
<dbReference type="InterPro" id="IPR005149">
    <property type="entry name" value="Tscrpt_reg_PadR_N"/>
</dbReference>
<feature type="domain" description="Transcription regulator PadR N-terminal" evidence="1">
    <location>
        <begin position="20"/>
        <end position="93"/>
    </location>
</feature>
<accession>Q9RZ95</accession>
<evidence type="ECO:0000259" key="1">
    <source>
        <dbReference type="Pfam" id="PF03551"/>
    </source>
</evidence>
<dbReference type="STRING" id="243230.DR_A0059"/>
<organism evidence="2 3">
    <name type="scientific">Deinococcus radiodurans (strain ATCC 13939 / DSM 20539 / JCM 16871 / CCUG 27074 / LMG 4051 / NBRC 15346 / NCIMB 9279 / VKM B-1422 / R1)</name>
    <dbReference type="NCBI Taxonomy" id="243230"/>
    <lineage>
        <taxon>Bacteria</taxon>
        <taxon>Thermotogati</taxon>
        <taxon>Deinococcota</taxon>
        <taxon>Deinococci</taxon>
        <taxon>Deinococcales</taxon>
        <taxon>Deinococcaceae</taxon>
        <taxon>Deinococcus</taxon>
    </lineage>
</organism>
<dbReference type="PaxDb" id="243230-DR_A0059"/>
<dbReference type="RefSeq" id="WP_010889318.1">
    <property type="nucleotide sequence ID" value="NC_001264.1"/>
</dbReference>
<gene>
    <name evidence="2" type="ordered locus">DR_A0059</name>
</gene>
<dbReference type="EnsemblBacteria" id="AAF12256">
    <property type="protein sequence ID" value="AAF12256"/>
    <property type="gene ID" value="DR_A0059"/>
</dbReference>
<sequence length="198" mass="22302">MSPESSSLPPLPEDERVLLLLGLLTEQDRHGYEINDFIEHTLHNVIRLNKATAYQLLDRLEQHGLVASRLEQHGQRPNRKVYHLTPGGQDKFQAMLAAQLAAEEPLILTGNVPVMFSEHLPRPEALAALRTRLQELEQRLAAYEAMRLPCTAGVGLALDRIYHLTRADRDWLAGVVARMAKEEETAEMTQGETPPMDE</sequence>
<dbReference type="Proteomes" id="UP000002524">
    <property type="component" value="Chromosome 2"/>
</dbReference>
<dbReference type="PANTHER" id="PTHR33169:SF27">
    <property type="entry name" value="TRANSCRIPTIONAL REGULATOR PADR FAMILY PROTEIN"/>
    <property type="match status" value="1"/>
</dbReference>
<dbReference type="PATRIC" id="fig|243230.17.peg.2943"/>
<dbReference type="SUPFAM" id="SSF46785">
    <property type="entry name" value="Winged helix' DNA-binding domain"/>
    <property type="match status" value="1"/>
</dbReference>
<proteinExistence type="predicted"/>
<name>Q9RZ95_DEIRA</name>
<dbReference type="HOGENOM" id="CLU_089258_4_3_0"/>